<feature type="non-terminal residue" evidence="3">
    <location>
        <position position="1"/>
    </location>
</feature>
<feature type="compositionally biased region" description="Polar residues" evidence="2">
    <location>
        <begin position="91"/>
        <end position="104"/>
    </location>
</feature>
<feature type="coiled-coil region" evidence="1">
    <location>
        <begin position="343"/>
        <end position="370"/>
    </location>
</feature>
<feature type="compositionally biased region" description="Basic residues" evidence="2">
    <location>
        <begin position="116"/>
        <end position="127"/>
    </location>
</feature>
<reference evidence="3" key="1">
    <citation type="submission" date="2020-12" db="EMBL/GenBank/DDBJ databases">
        <title>Metabolic potential, ecology and presence of endohyphal bacteria is reflected in genomic diversity of Mucoromycotina.</title>
        <authorList>
            <person name="Muszewska A."/>
            <person name="Okrasinska A."/>
            <person name="Steczkiewicz K."/>
            <person name="Drgas O."/>
            <person name="Orlowska M."/>
            <person name="Perlinska-Lenart U."/>
            <person name="Aleksandrzak-Piekarczyk T."/>
            <person name="Szatraj K."/>
            <person name="Zielenkiewicz U."/>
            <person name="Pilsyk S."/>
            <person name="Malc E."/>
            <person name="Mieczkowski P."/>
            <person name="Kruszewska J.S."/>
            <person name="Biernat P."/>
            <person name="Pawlowska J."/>
        </authorList>
    </citation>
    <scope>NUCLEOTIDE SEQUENCE</scope>
    <source>
        <strain evidence="3">WA0000067209</strain>
    </source>
</reference>
<sequence length="492" mass="56737">MSASDVSNTHSVPMVVLKAQLTCLVAKYDDRKQGTILTRDLLALIDQYEKENQVTLLTQEQTTAIEPFTLSNPDLDMSPEDIINLVKLVSPDNQDTPHTTNIPSPSIRPRTSAPLRHVKPPIHKHTTSRSTSVDESLNIDTKPWNYFASSIPSPTDDTMSLSALSSSDLEQEMMDDAAVEQMSLYYQKTLQLTKRLKESERSLANMAYENESRITHLQSFVDEMNANINNQKKEIIEYKGKEKNSLEQIIALEAHIAQIQSSESDHKQVYTSLRQLIAEKSEETQKLQNALRSKEVLLEKTEETFSNMNKEFRQLMLERDRLVEMQYQLEQELVMSQSAHMKLEEQRCENERLKQVIDDLSYDLDEARNNRHRRTFSKPDVTENINDLQTELTRHYNTQPTPFAGDNDEFLEFLKEQQEQQDATERLRTMENEKDYYKAQANDAMQDLDKAKSELDDLRKALQRENKYLVTELADLQSKAPSIPPPPFSESS</sequence>
<dbReference type="AlphaFoldDB" id="A0A8H7PJ87"/>
<evidence type="ECO:0000313" key="3">
    <source>
        <dbReference type="EMBL" id="KAG2174301.1"/>
    </source>
</evidence>
<comment type="caution">
    <text evidence="3">The sequence shown here is derived from an EMBL/GenBank/DDBJ whole genome shotgun (WGS) entry which is preliminary data.</text>
</comment>
<gene>
    <name evidence="3" type="ORF">INT43_004324</name>
</gene>
<dbReference type="EMBL" id="JAEPQZ010000013">
    <property type="protein sequence ID" value="KAG2174301.1"/>
    <property type="molecule type" value="Genomic_DNA"/>
</dbReference>
<evidence type="ECO:0000313" key="4">
    <source>
        <dbReference type="Proteomes" id="UP000654370"/>
    </source>
</evidence>
<dbReference type="OrthoDB" id="432685at2759"/>
<organism evidence="3 4">
    <name type="scientific">Mortierella isabellina</name>
    <name type="common">Filamentous fungus</name>
    <name type="synonym">Umbelopsis isabellina</name>
    <dbReference type="NCBI Taxonomy" id="91625"/>
    <lineage>
        <taxon>Eukaryota</taxon>
        <taxon>Fungi</taxon>
        <taxon>Fungi incertae sedis</taxon>
        <taxon>Mucoromycota</taxon>
        <taxon>Mucoromycotina</taxon>
        <taxon>Umbelopsidomycetes</taxon>
        <taxon>Umbelopsidales</taxon>
        <taxon>Umbelopsidaceae</taxon>
        <taxon>Umbelopsis</taxon>
    </lineage>
</organism>
<feature type="region of interest" description="Disordered" evidence="2">
    <location>
        <begin position="91"/>
        <end position="135"/>
    </location>
</feature>
<keyword evidence="1" id="KW-0175">Coiled coil</keyword>
<protein>
    <submittedName>
        <fullName evidence="3">Uncharacterized protein</fullName>
    </submittedName>
</protein>
<dbReference type="Proteomes" id="UP000654370">
    <property type="component" value="Unassembled WGS sequence"/>
</dbReference>
<accession>A0A8H7PJ87</accession>
<name>A0A8H7PJ87_MORIS</name>
<feature type="coiled-coil region" evidence="1">
    <location>
        <begin position="413"/>
        <end position="479"/>
    </location>
</feature>
<proteinExistence type="predicted"/>
<evidence type="ECO:0000256" key="1">
    <source>
        <dbReference type="SAM" id="Coils"/>
    </source>
</evidence>
<feature type="coiled-coil region" evidence="1">
    <location>
        <begin position="270"/>
        <end position="318"/>
    </location>
</feature>
<keyword evidence="4" id="KW-1185">Reference proteome</keyword>
<evidence type="ECO:0000256" key="2">
    <source>
        <dbReference type="SAM" id="MobiDB-lite"/>
    </source>
</evidence>